<dbReference type="InterPro" id="IPR036259">
    <property type="entry name" value="MFS_trans_sf"/>
</dbReference>
<feature type="transmembrane region" description="Helical" evidence="5">
    <location>
        <begin position="137"/>
        <end position="156"/>
    </location>
</feature>
<dbReference type="OrthoDB" id="5526080at2"/>
<dbReference type="AlphaFoldDB" id="A0A2S0UPH5"/>
<accession>A0A2S0UPH5</accession>
<gene>
    <name evidence="7" type="ORF">HYN69_15455</name>
</gene>
<dbReference type="EMBL" id="CP028918">
    <property type="protein sequence ID" value="AWB49713.1"/>
    <property type="molecule type" value="Genomic_DNA"/>
</dbReference>
<name>A0A2S0UPH5_9RHOB</name>
<feature type="domain" description="Major facilitator superfamily (MFS) profile" evidence="6">
    <location>
        <begin position="202"/>
        <end position="383"/>
    </location>
</feature>
<comment type="subcellular location">
    <subcellularLocation>
        <location evidence="1">Membrane</location>
        <topology evidence="1">Multi-pass membrane protein</topology>
    </subcellularLocation>
</comment>
<evidence type="ECO:0000256" key="2">
    <source>
        <dbReference type="ARBA" id="ARBA00022692"/>
    </source>
</evidence>
<evidence type="ECO:0000313" key="7">
    <source>
        <dbReference type="EMBL" id="AWB49713.1"/>
    </source>
</evidence>
<reference evidence="7 8" key="1">
    <citation type="submission" date="2018-04" db="EMBL/GenBank/DDBJ databases">
        <title>Genome sequencing of Gemmobacter.</title>
        <authorList>
            <person name="Yi H."/>
            <person name="Baek M.-G."/>
        </authorList>
    </citation>
    <scope>NUCLEOTIDE SEQUENCE [LARGE SCALE GENOMIC DNA]</scope>
    <source>
        <strain evidence="7 8">HYN0069</strain>
    </source>
</reference>
<keyword evidence="3 5" id="KW-1133">Transmembrane helix</keyword>
<dbReference type="Pfam" id="PF07690">
    <property type="entry name" value="MFS_1"/>
    <property type="match status" value="1"/>
</dbReference>
<feature type="transmembrane region" description="Helical" evidence="5">
    <location>
        <begin position="241"/>
        <end position="258"/>
    </location>
</feature>
<dbReference type="InterPro" id="IPR020846">
    <property type="entry name" value="MFS_dom"/>
</dbReference>
<keyword evidence="2 5" id="KW-0812">Transmembrane</keyword>
<dbReference type="CDD" id="cd17393">
    <property type="entry name" value="MFS_MosC_like"/>
    <property type="match status" value="1"/>
</dbReference>
<dbReference type="PANTHER" id="PTHR23514:SF13">
    <property type="entry name" value="INNER MEMBRANE PROTEIN YBJJ"/>
    <property type="match status" value="1"/>
</dbReference>
<keyword evidence="4 5" id="KW-0472">Membrane</keyword>
<dbReference type="GO" id="GO:0016020">
    <property type="term" value="C:membrane"/>
    <property type="evidence" value="ECO:0007669"/>
    <property type="project" value="UniProtKB-SubCell"/>
</dbReference>
<feature type="transmembrane region" description="Helical" evidence="5">
    <location>
        <begin position="162"/>
        <end position="179"/>
    </location>
</feature>
<evidence type="ECO:0000259" key="6">
    <source>
        <dbReference type="PROSITE" id="PS50850"/>
    </source>
</evidence>
<feature type="transmembrane region" description="Helical" evidence="5">
    <location>
        <begin position="69"/>
        <end position="88"/>
    </location>
</feature>
<feature type="transmembrane region" description="Helical" evidence="5">
    <location>
        <begin position="44"/>
        <end position="62"/>
    </location>
</feature>
<dbReference type="InterPro" id="IPR011701">
    <property type="entry name" value="MFS"/>
</dbReference>
<feature type="transmembrane region" description="Helical" evidence="5">
    <location>
        <begin position="358"/>
        <end position="378"/>
    </location>
</feature>
<proteinExistence type="predicted"/>
<protein>
    <submittedName>
        <fullName evidence="7">MFS transporter</fullName>
    </submittedName>
</protein>
<evidence type="ECO:0000256" key="5">
    <source>
        <dbReference type="SAM" id="Phobius"/>
    </source>
</evidence>
<feature type="transmembrane region" description="Helical" evidence="5">
    <location>
        <begin position="295"/>
        <end position="320"/>
    </location>
</feature>
<dbReference type="KEGG" id="geh:HYN69_15455"/>
<sequence length="383" mass="39179">MSFFRTLATARAPLAAFAAMGVLWGTFAAVLPDLKDQVGVDETRLGLILLPTPLAAVVAMLAAPMIGAWLGRVAVPVASLLMAAAFILPGHVTVAWVFPLAMMCCGAATGLTDVLMNARVAALENERGLHLMNLCHAAYSFGYAGGAVLTGVMRGAEWPPGWVMGTCAVLAGGFAFMAFERDGTIHGLRRPKEGGGAGRLGLVPVIGGGIVLIAFLTENAAESWSALHIEKTLGGSPEQGAMGPAALALTMGLSRLAGQGLVTRLNPFRVLVGGAVIAGIGALGAALAVTPAMAYAGFIVMGIGASVIAPTAFSLVGRLATRQARARAVARATLYGYFGYFVGPPALGFIAGAFGLRFAFVFAAVMLLAVLVLAPLMARQKAD</sequence>
<dbReference type="RefSeq" id="WP_108436530.1">
    <property type="nucleotide sequence ID" value="NZ_CP028918.1"/>
</dbReference>
<feature type="transmembrane region" description="Helical" evidence="5">
    <location>
        <begin position="270"/>
        <end position="289"/>
    </location>
</feature>
<dbReference type="GO" id="GO:0022857">
    <property type="term" value="F:transmembrane transporter activity"/>
    <property type="evidence" value="ECO:0007669"/>
    <property type="project" value="InterPro"/>
</dbReference>
<dbReference type="InterPro" id="IPR051788">
    <property type="entry name" value="MFS_Transporter"/>
</dbReference>
<keyword evidence="8" id="KW-1185">Reference proteome</keyword>
<feature type="transmembrane region" description="Helical" evidence="5">
    <location>
        <begin position="200"/>
        <end position="221"/>
    </location>
</feature>
<evidence type="ECO:0000256" key="4">
    <source>
        <dbReference type="ARBA" id="ARBA00023136"/>
    </source>
</evidence>
<evidence type="ECO:0000256" key="3">
    <source>
        <dbReference type="ARBA" id="ARBA00022989"/>
    </source>
</evidence>
<evidence type="ECO:0000313" key="8">
    <source>
        <dbReference type="Proteomes" id="UP000244496"/>
    </source>
</evidence>
<dbReference type="PANTHER" id="PTHR23514">
    <property type="entry name" value="BYPASS OF STOP CODON PROTEIN 6"/>
    <property type="match status" value="1"/>
</dbReference>
<evidence type="ECO:0000256" key="1">
    <source>
        <dbReference type="ARBA" id="ARBA00004141"/>
    </source>
</evidence>
<dbReference type="PROSITE" id="PS50850">
    <property type="entry name" value="MFS"/>
    <property type="match status" value="1"/>
</dbReference>
<dbReference type="Gene3D" id="1.20.1250.20">
    <property type="entry name" value="MFS general substrate transporter like domains"/>
    <property type="match status" value="2"/>
</dbReference>
<feature type="transmembrane region" description="Helical" evidence="5">
    <location>
        <begin position="332"/>
        <end position="352"/>
    </location>
</feature>
<dbReference type="SUPFAM" id="SSF103473">
    <property type="entry name" value="MFS general substrate transporter"/>
    <property type="match status" value="1"/>
</dbReference>
<dbReference type="Proteomes" id="UP000244496">
    <property type="component" value="Chromosome"/>
</dbReference>
<organism evidence="7 8">
    <name type="scientific">Paragemmobacter aquarius</name>
    <dbReference type="NCBI Taxonomy" id="2169400"/>
    <lineage>
        <taxon>Bacteria</taxon>
        <taxon>Pseudomonadati</taxon>
        <taxon>Pseudomonadota</taxon>
        <taxon>Alphaproteobacteria</taxon>
        <taxon>Rhodobacterales</taxon>
        <taxon>Paracoccaceae</taxon>
        <taxon>Paragemmobacter</taxon>
    </lineage>
</organism>